<evidence type="ECO:0000256" key="1">
    <source>
        <dbReference type="SAM" id="SignalP"/>
    </source>
</evidence>
<feature type="chain" id="PRO_5044752849" evidence="1">
    <location>
        <begin position="26"/>
        <end position="78"/>
    </location>
</feature>
<dbReference type="EMBL" id="OZ075111">
    <property type="protein sequence ID" value="CAL4885275.1"/>
    <property type="molecule type" value="Genomic_DNA"/>
</dbReference>
<dbReference type="AlphaFoldDB" id="A0ABC8V8N9"/>
<feature type="signal peptide" evidence="1">
    <location>
        <begin position="1"/>
        <end position="25"/>
    </location>
</feature>
<name>A0ABC8V8N9_9POAL</name>
<reference evidence="3" key="1">
    <citation type="submission" date="2024-06" db="EMBL/GenBank/DDBJ databases">
        <authorList>
            <person name="Ryan C."/>
        </authorList>
    </citation>
    <scope>NUCLEOTIDE SEQUENCE [LARGE SCALE GENOMIC DNA]</scope>
</reference>
<evidence type="ECO:0000313" key="3">
    <source>
        <dbReference type="Proteomes" id="UP001497457"/>
    </source>
</evidence>
<evidence type="ECO:0000313" key="2">
    <source>
        <dbReference type="EMBL" id="CAL4885275.1"/>
    </source>
</evidence>
<reference evidence="2 3" key="2">
    <citation type="submission" date="2024-10" db="EMBL/GenBank/DDBJ databases">
        <authorList>
            <person name="Ryan C."/>
        </authorList>
    </citation>
    <scope>NUCLEOTIDE SEQUENCE [LARGE SCALE GENOMIC DNA]</scope>
</reference>
<gene>
    <name evidence="2" type="ORF">URODEC1_LOCUS410</name>
</gene>
<organism evidence="2 3">
    <name type="scientific">Urochloa decumbens</name>
    <dbReference type="NCBI Taxonomy" id="240449"/>
    <lineage>
        <taxon>Eukaryota</taxon>
        <taxon>Viridiplantae</taxon>
        <taxon>Streptophyta</taxon>
        <taxon>Embryophyta</taxon>
        <taxon>Tracheophyta</taxon>
        <taxon>Spermatophyta</taxon>
        <taxon>Magnoliopsida</taxon>
        <taxon>Liliopsida</taxon>
        <taxon>Poales</taxon>
        <taxon>Poaceae</taxon>
        <taxon>PACMAD clade</taxon>
        <taxon>Panicoideae</taxon>
        <taxon>Panicodae</taxon>
        <taxon>Paniceae</taxon>
        <taxon>Melinidinae</taxon>
        <taxon>Urochloa</taxon>
    </lineage>
</organism>
<dbReference type="PANTHER" id="PTHR35547">
    <property type="entry name" value="OS06G0249350 PROTEIN-RELATED"/>
    <property type="match status" value="1"/>
</dbReference>
<accession>A0ABC8V8N9</accession>
<keyword evidence="1" id="KW-0732">Signal</keyword>
<sequence length="78" mass="8426">MATSSRFVLPIMVAVLMLLAMLGSARRLEGEKWSGSEAASGEAEHPPVIQFAKHLYLQQLPAGPSCQSSNKNNPPCHH</sequence>
<dbReference type="Proteomes" id="UP001497457">
    <property type="component" value="Chromosome 1b"/>
</dbReference>
<protein>
    <submittedName>
        <fullName evidence="2">Uncharacterized protein</fullName>
    </submittedName>
</protein>
<proteinExistence type="predicted"/>
<dbReference type="PANTHER" id="PTHR35547:SF6">
    <property type="match status" value="1"/>
</dbReference>
<keyword evidence="3" id="KW-1185">Reference proteome</keyword>